<keyword evidence="9" id="KW-1185">Reference proteome</keyword>
<keyword evidence="4" id="KW-0804">Transcription</keyword>
<dbReference type="SMART" id="SM00774">
    <property type="entry name" value="WRKY"/>
    <property type="match status" value="1"/>
</dbReference>
<dbReference type="Pfam" id="PF03106">
    <property type="entry name" value="WRKY"/>
    <property type="match status" value="1"/>
</dbReference>
<feature type="compositionally biased region" description="Pro residues" evidence="6">
    <location>
        <begin position="96"/>
        <end position="105"/>
    </location>
</feature>
<keyword evidence="2" id="KW-0805">Transcription regulation</keyword>
<evidence type="ECO:0000256" key="6">
    <source>
        <dbReference type="SAM" id="MobiDB-lite"/>
    </source>
</evidence>
<dbReference type="InterPro" id="IPR018872">
    <property type="entry name" value="Zn-cluster-dom"/>
</dbReference>
<evidence type="ECO:0000256" key="3">
    <source>
        <dbReference type="ARBA" id="ARBA00023125"/>
    </source>
</evidence>
<proteinExistence type="predicted"/>
<dbReference type="GO" id="GO:0043565">
    <property type="term" value="F:sequence-specific DNA binding"/>
    <property type="evidence" value="ECO:0007669"/>
    <property type="project" value="InterPro"/>
</dbReference>
<evidence type="ECO:0000259" key="7">
    <source>
        <dbReference type="PROSITE" id="PS50811"/>
    </source>
</evidence>
<evidence type="ECO:0000256" key="4">
    <source>
        <dbReference type="ARBA" id="ARBA00023163"/>
    </source>
</evidence>
<dbReference type="Gene3D" id="2.20.25.80">
    <property type="entry name" value="WRKY domain"/>
    <property type="match status" value="1"/>
</dbReference>
<dbReference type="Proteomes" id="UP000317650">
    <property type="component" value="Chromosome 1"/>
</dbReference>
<dbReference type="AlphaFoldDB" id="A0A4S8JRC5"/>
<feature type="compositionally biased region" description="Basic and acidic residues" evidence="6">
    <location>
        <begin position="187"/>
        <end position="197"/>
    </location>
</feature>
<dbReference type="GO" id="GO:0003700">
    <property type="term" value="F:DNA-binding transcription factor activity"/>
    <property type="evidence" value="ECO:0007669"/>
    <property type="project" value="InterPro"/>
</dbReference>
<dbReference type="EMBL" id="PYDT01000004">
    <property type="protein sequence ID" value="THU64610.1"/>
    <property type="molecule type" value="Genomic_DNA"/>
</dbReference>
<evidence type="ECO:0000256" key="5">
    <source>
        <dbReference type="ARBA" id="ARBA00023242"/>
    </source>
</evidence>
<dbReference type="PROSITE" id="PS50811">
    <property type="entry name" value="WRKY"/>
    <property type="match status" value="1"/>
</dbReference>
<feature type="compositionally biased region" description="Low complexity" evidence="6">
    <location>
        <begin position="131"/>
        <end position="145"/>
    </location>
</feature>
<dbReference type="GO" id="GO:0005634">
    <property type="term" value="C:nucleus"/>
    <property type="evidence" value="ECO:0007669"/>
    <property type="project" value="UniProtKB-SubCell"/>
</dbReference>
<organism evidence="8 9">
    <name type="scientific">Musa balbisiana</name>
    <name type="common">Banana</name>
    <dbReference type="NCBI Taxonomy" id="52838"/>
    <lineage>
        <taxon>Eukaryota</taxon>
        <taxon>Viridiplantae</taxon>
        <taxon>Streptophyta</taxon>
        <taxon>Embryophyta</taxon>
        <taxon>Tracheophyta</taxon>
        <taxon>Spermatophyta</taxon>
        <taxon>Magnoliopsida</taxon>
        <taxon>Liliopsida</taxon>
        <taxon>Zingiberales</taxon>
        <taxon>Musaceae</taxon>
        <taxon>Musa</taxon>
    </lineage>
</organism>
<dbReference type="FunFam" id="2.20.25.80:FF:000004">
    <property type="entry name" value="WRKY transcription factor 65"/>
    <property type="match status" value="1"/>
</dbReference>
<dbReference type="InterPro" id="IPR044810">
    <property type="entry name" value="WRKY_plant"/>
</dbReference>
<keyword evidence="5" id="KW-0539">Nucleus</keyword>
<dbReference type="InterPro" id="IPR003657">
    <property type="entry name" value="WRKY_dom"/>
</dbReference>
<evidence type="ECO:0000256" key="1">
    <source>
        <dbReference type="ARBA" id="ARBA00004123"/>
    </source>
</evidence>
<protein>
    <recommendedName>
        <fullName evidence="7">WRKY domain-containing protein</fullName>
    </recommendedName>
</protein>
<keyword evidence="3" id="KW-0238">DNA-binding</keyword>
<dbReference type="SUPFAM" id="SSF118290">
    <property type="entry name" value="WRKY DNA-binding domain"/>
    <property type="match status" value="1"/>
</dbReference>
<comment type="caution">
    <text evidence="8">The sequence shown here is derived from an EMBL/GenBank/DDBJ whole genome shotgun (WGS) entry which is preliminary data.</text>
</comment>
<dbReference type="PANTHER" id="PTHR31282">
    <property type="entry name" value="WRKY TRANSCRIPTION FACTOR 21-RELATED"/>
    <property type="match status" value="1"/>
</dbReference>
<dbReference type="InterPro" id="IPR036576">
    <property type="entry name" value="WRKY_dom_sf"/>
</dbReference>
<name>A0A4S8JRC5_MUSBA</name>
<evidence type="ECO:0000313" key="8">
    <source>
        <dbReference type="EMBL" id="THU64610.1"/>
    </source>
</evidence>
<reference evidence="8 9" key="1">
    <citation type="journal article" date="2019" name="Nat. Plants">
        <title>Genome sequencing of Musa balbisiana reveals subgenome evolution and function divergence in polyploid bananas.</title>
        <authorList>
            <person name="Yao X."/>
        </authorList>
    </citation>
    <scope>NUCLEOTIDE SEQUENCE [LARGE SCALE GENOMIC DNA]</scope>
    <source>
        <strain evidence="9">cv. DH-PKW</strain>
        <tissue evidence="8">Leaves</tissue>
    </source>
</reference>
<dbReference type="Pfam" id="PF10533">
    <property type="entry name" value="Plant_zn_clust"/>
    <property type="match status" value="1"/>
</dbReference>
<evidence type="ECO:0000313" key="9">
    <source>
        <dbReference type="Proteomes" id="UP000317650"/>
    </source>
</evidence>
<accession>A0A4S8JRC5</accession>
<feature type="domain" description="WRKY" evidence="7">
    <location>
        <begin position="233"/>
        <end position="299"/>
    </location>
</feature>
<gene>
    <name evidence="8" type="ORF">C4D60_Mb01t28270</name>
</gene>
<sequence>MAVDLMGLGKMDDLMAMQEAAAAGIRSLEHLALQLSTHQPPPDCREITDLRVSTFKRAISVVNRTGHARFRRGPVPAPPPPPEGAASETLSLFVEPPKPQQPPPQRTVGAPKALNLDFTNPKGEPAASPLNLSFGSSSTTSSGNSSFLSAVTGDGSVTNGKMGPAILAAAAPCVGKPPLSSSHKKRSLDDGHTHGHGDVTVGKHAGPGNRCHCAKKKKHRVKTTIRVPAISSRNADIPPDEYSWRKYGQKPIKGSPYPRGYYKCSSVRGCPARKHVERAPDDPSMVIVTYEGEHRHALNPMAISTDAVVVDPPNQGGSSFRGGPF</sequence>
<feature type="region of interest" description="Disordered" evidence="6">
    <location>
        <begin position="94"/>
        <end position="145"/>
    </location>
</feature>
<feature type="region of interest" description="Disordered" evidence="6">
    <location>
        <begin position="175"/>
        <end position="210"/>
    </location>
</feature>
<comment type="subcellular location">
    <subcellularLocation>
        <location evidence="1">Nucleus</location>
    </subcellularLocation>
</comment>
<evidence type="ECO:0000256" key="2">
    <source>
        <dbReference type="ARBA" id="ARBA00023015"/>
    </source>
</evidence>